<sequence length="369" mass="42167">MPRVLDEDDILNILLEDIPFDGESVCSFESDDENNYARENDLMVFGDLSSELQPQFDSDFDSDDDIPLSNLCTASANSISLTTQTEVVQPKWRKYFKMEKPCEYMGGGGVTNDIVELENITPTNGSECRTVTRPGLLGRTRRHKERPFRAFLDLMLELTAKEGIFTEQEIREEVDTIIVAGQETIGYTLLFTLLLLGTHQKQQQKVYDEIREIFGNGDRDVTKEDLANLIYLDAILKETTRIYPVSALLVRKVERDLKLNDYTLPAGSSCAVSVWGLHRHERWGPDYVSFRPERWLDAGALPAHPAAFAAFGYGRRGCVGKSYAFMSMKIMMVHVLRRYRVFSDTTDLEMKFDSFLKPIYGHLLKLEKR</sequence>
<feature type="binding site" description="axial binding residue" evidence="14">
    <location>
        <position position="318"/>
    </location>
    <ligand>
        <name>heme</name>
        <dbReference type="ChEBI" id="CHEBI:30413"/>
    </ligand>
    <ligandPart>
        <name>Fe</name>
        <dbReference type="ChEBI" id="CHEBI:18248"/>
    </ligandPart>
</feature>
<dbReference type="PRINTS" id="PR00463">
    <property type="entry name" value="EP450I"/>
</dbReference>
<reference evidence="16 17" key="1">
    <citation type="journal article" date="2019" name="Commun. Biol.">
        <title>The bagworm genome reveals a unique fibroin gene that provides high tensile strength.</title>
        <authorList>
            <person name="Kono N."/>
            <person name="Nakamura H."/>
            <person name="Ohtoshi R."/>
            <person name="Tomita M."/>
            <person name="Numata K."/>
            <person name="Arakawa K."/>
        </authorList>
    </citation>
    <scope>NUCLEOTIDE SEQUENCE [LARGE SCALE GENOMIC DNA]</scope>
</reference>
<evidence type="ECO:0000256" key="4">
    <source>
        <dbReference type="ARBA" id="ARBA00004406"/>
    </source>
</evidence>
<dbReference type="Gene3D" id="1.10.630.10">
    <property type="entry name" value="Cytochrome P450"/>
    <property type="match status" value="1"/>
</dbReference>
<dbReference type="GO" id="GO:0004497">
    <property type="term" value="F:monooxygenase activity"/>
    <property type="evidence" value="ECO:0007669"/>
    <property type="project" value="UniProtKB-KW"/>
</dbReference>
<dbReference type="PRINTS" id="PR00385">
    <property type="entry name" value="P450"/>
</dbReference>
<dbReference type="PANTHER" id="PTHR24291">
    <property type="entry name" value="CYTOCHROME P450 FAMILY 4"/>
    <property type="match status" value="1"/>
</dbReference>
<dbReference type="OrthoDB" id="1372046at2759"/>
<evidence type="ECO:0000313" key="16">
    <source>
        <dbReference type="EMBL" id="GBP32545.1"/>
    </source>
</evidence>
<keyword evidence="9" id="KW-0492">Microsome</keyword>
<evidence type="ECO:0000256" key="1">
    <source>
        <dbReference type="ARBA" id="ARBA00001971"/>
    </source>
</evidence>
<dbReference type="InterPro" id="IPR050196">
    <property type="entry name" value="Cytochrome_P450_Monoox"/>
</dbReference>
<evidence type="ECO:0000256" key="9">
    <source>
        <dbReference type="ARBA" id="ARBA00022848"/>
    </source>
</evidence>
<dbReference type="GO" id="GO:0005506">
    <property type="term" value="F:iron ion binding"/>
    <property type="evidence" value="ECO:0007669"/>
    <property type="project" value="InterPro"/>
</dbReference>
<dbReference type="GO" id="GO:0020037">
    <property type="term" value="F:heme binding"/>
    <property type="evidence" value="ECO:0007669"/>
    <property type="project" value="InterPro"/>
</dbReference>
<evidence type="ECO:0000256" key="12">
    <source>
        <dbReference type="ARBA" id="ARBA00023033"/>
    </source>
</evidence>
<name>A0A4C1V2V6_EUMVA</name>
<comment type="caution">
    <text evidence="16">The sequence shown here is derived from an EMBL/GenBank/DDBJ whole genome shotgun (WGS) entry which is preliminary data.</text>
</comment>
<comment type="function">
    <text evidence="2">May be involved in the metabolism of insect hormones and in the breakdown of synthetic insecticides.</text>
</comment>
<dbReference type="InterPro" id="IPR001128">
    <property type="entry name" value="Cyt_P450"/>
</dbReference>
<evidence type="ECO:0000313" key="17">
    <source>
        <dbReference type="Proteomes" id="UP000299102"/>
    </source>
</evidence>
<evidence type="ECO:0000256" key="2">
    <source>
        <dbReference type="ARBA" id="ARBA00003690"/>
    </source>
</evidence>
<evidence type="ECO:0000256" key="5">
    <source>
        <dbReference type="ARBA" id="ARBA00010617"/>
    </source>
</evidence>
<evidence type="ECO:0000256" key="11">
    <source>
        <dbReference type="ARBA" id="ARBA00023004"/>
    </source>
</evidence>
<evidence type="ECO:0000256" key="15">
    <source>
        <dbReference type="RuleBase" id="RU000461"/>
    </source>
</evidence>
<comment type="subcellular location">
    <subcellularLocation>
        <location evidence="4">Endoplasmic reticulum membrane</location>
        <topology evidence="4">Peripheral membrane protein</topology>
    </subcellularLocation>
    <subcellularLocation>
        <location evidence="3">Microsome membrane</location>
        <topology evidence="3">Peripheral membrane protein</topology>
    </subcellularLocation>
</comment>
<evidence type="ECO:0000256" key="13">
    <source>
        <dbReference type="ARBA" id="ARBA00023136"/>
    </source>
</evidence>
<evidence type="ECO:0000256" key="10">
    <source>
        <dbReference type="ARBA" id="ARBA00023002"/>
    </source>
</evidence>
<dbReference type="PANTHER" id="PTHR24291:SF189">
    <property type="entry name" value="CYTOCHROME P450 4C3-RELATED"/>
    <property type="match status" value="1"/>
</dbReference>
<dbReference type="InterPro" id="IPR036396">
    <property type="entry name" value="Cyt_P450_sf"/>
</dbReference>
<keyword evidence="7 14" id="KW-0479">Metal-binding</keyword>
<dbReference type="InterPro" id="IPR017972">
    <property type="entry name" value="Cyt_P450_CS"/>
</dbReference>
<keyword evidence="8" id="KW-0256">Endoplasmic reticulum</keyword>
<accession>A0A4C1V2V6</accession>
<organism evidence="16 17">
    <name type="scientific">Eumeta variegata</name>
    <name type="common">Bagworm moth</name>
    <name type="synonym">Eumeta japonica</name>
    <dbReference type="NCBI Taxonomy" id="151549"/>
    <lineage>
        <taxon>Eukaryota</taxon>
        <taxon>Metazoa</taxon>
        <taxon>Ecdysozoa</taxon>
        <taxon>Arthropoda</taxon>
        <taxon>Hexapoda</taxon>
        <taxon>Insecta</taxon>
        <taxon>Pterygota</taxon>
        <taxon>Neoptera</taxon>
        <taxon>Endopterygota</taxon>
        <taxon>Lepidoptera</taxon>
        <taxon>Glossata</taxon>
        <taxon>Ditrysia</taxon>
        <taxon>Tineoidea</taxon>
        <taxon>Psychidae</taxon>
        <taxon>Oiketicinae</taxon>
        <taxon>Eumeta</taxon>
    </lineage>
</organism>
<dbReference type="STRING" id="151549.A0A4C1V2V6"/>
<evidence type="ECO:0000256" key="8">
    <source>
        <dbReference type="ARBA" id="ARBA00022824"/>
    </source>
</evidence>
<keyword evidence="10 15" id="KW-0560">Oxidoreductase</keyword>
<protein>
    <submittedName>
        <fullName evidence="16">Cytochrome P450 4V2</fullName>
    </submittedName>
</protein>
<gene>
    <name evidence="16" type="primary">Cyp4v2</name>
    <name evidence="16" type="ORF">EVAR_23957_1</name>
</gene>
<dbReference type="SUPFAM" id="SSF48264">
    <property type="entry name" value="Cytochrome P450"/>
    <property type="match status" value="1"/>
</dbReference>
<keyword evidence="6 14" id="KW-0349">Heme</keyword>
<dbReference type="AlphaFoldDB" id="A0A4C1V2V6"/>
<dbReference type="Proteomes" id="UP000299102">
    <property type="component" value="Unassembled WGS sequence"/>
</dbReference>
<comment type="similarity">
    <text evidence="5 15">Belongs to the cytochrome P450 family.</text>
</comment>
<evidence type="ECO:0000256" key="6">
    <source>
        <dbReference type="ARBA" id="ARBA00022617"/>
    </source>
</evidence>
<dbReference type="Pfam" id="PF00067">
    <property type="entry name" value="p450"/>
    <property type="match status" value="1"/>
</dbReference>
<evidence type="ECO:0000256" key="14">
    <source>
        <dbReference type="PIRSR" id="PIRSR602401-1"/>
    </source>
</evidence>
<dbReference type="GO" id="GO:0016705">
    <property type="term" value="F:oxidoreductase activity, acting on paired donors, with incorporation or reduction of molecular oxygen"/>
    <property type="evidence" value="ECO:0007669"/>
    <property type="project" value="InterPro"/>
</dbReference>
<dbReference type="InterPro" id="IPR002401">
    <property type="entry name" value="Cyt_P450_E_grp-I"/>
</dbReference>
<evidence type="ECO:0000256" key="7">
    <source>
        <dbReference type="ARBA" id="ARBA00022723"/>
    </source>
</evidence>
<keyword evidence="13" id="KW-0472">Membrane</keyword>
<keyword evidence="12 15" id="KW-0503">Monooxygenase</keyword>
<comment type="cofactor">
    <cofactor evidence="1 14">
        <name>heme</name>
        <dbReference type="ChEBI" id="CHEBI:30413"/>
    </cofactor>
</comment>
<keyword evidence="11 14" id="KW-0408">Iron</keyword>
<dbReference type="EMBL" id="BGZK01000261">
    <property type="protein sequence ID" value="GBP32545.1"/>
    <property type="molecule type" value="Genomic_DNA"/>
</dbReference>
<dbReference type="GO" id="GO:0005789">
    <property type="term" value="C:endoplasmic reticulum membrane"/>
    <property type="evidence" value="ECO:0007669"/>
    <property type="project" value="UniProtKB-SubCell"/>
</dbReference>
<proteinExistence type="inferred from homology"/>
<dbReference type="PROSITE" id="PS00086">
    <property type="entry name" value="CYTOCHROME_P450"/>
    <property type="match status" value="1"/>
</dbReference>
<keyword evidence="17" id="KW-1185">Reference proteome</keyword>
<evidence type="ECO:0000256" key="3">
    <source>
        <dbReference type="ARBA" id="ARBA00004174"/>
    </source>
</evidence>